<evidence type="ECO:0000313" key="3">
    <source>
        <dbReference type="Proteomes" id="UP000738325"/>
    </source>
</evidence>
<dbReference type="PANTHER" id="PTHR40124">
    <property type="match status" value="1"/>
</dbReference>
<protein>
    <recommendedName>
        <fullName evidence="1">Polysaccharide lyase 14 domain-containing protein</fullName>
    </recommendedName>
</protein>
<feature type="domain" description="Polysaccharide lyase 14" evidence="1">
    <location>
        <begin position="35"/>
        <end position="168"/>
    </location>
</feature>
<dbReference type="OrthoDB" id="10069995at2759"/>
<accession>A0A9P6R625</accession>
<reference evidence="2" key="1">
    <citation type="journal article" date="2020" name="Fungal Divers.">
        <title>Resolving the Mortierellaceae phylogeny through synthesis of multi-gene phylogenetics and phylogenomics.</title>
        <authorList>
            <person name="Vandepol N."/>
            <person name="Liber J."/>
            <person name="Desiro A."/>
            <person name="Na H."/>
            <person name="Kennedy M."/>
            <person name="Barry K."/>
            <person name="Grigoriev I.V."/>
            <person name="Miller A.N."/>
            <person name="O'Donnell K."/>
            <person name="Stajich J.E."/>
            <person name="Bonito G."/>
        </authorList>
    </citation>
    <scope>NUCLEOTIDE SEQUENCE</scope>
    <source>
        <strain evidence="2">REB-010B</strain>
    </source>
</reference>
<dbReference type="AlphaFoldDB" id="A0A9P6R625"/>
<name>A0A9P6R625_9FUNG</name>
<dbReference type="Pfam" id="PF21294">
    <property type="entry name" value="Polysacc_lyase_14"/>
    <property type="match status" value="2"/>
</dbReference>
<gene>
    <name evidence="2" type="ORF">BGZ99_009790</name>
</gene>
<keyword evidence="3" id="KW-1185">Reference proteome</keyword>
<sequence length="330" mass="36127">MPPSIADLKSALHLQSALIPNVSPFQIVSDPKIGSKRVLRSIYPAGSYSGSGDKHAAFTATPLSNNAFQGKVSRYVRLEYQLYFQPGFNWVKGGKLPGILVGEEKGCNGGCSGGGSAEFCFSTRMMWRANGGGEMYLYAAKSVYFPDQPPESCKRSMEASSPEALFRLRQRNINPYRIPTEADEVYMTSKGVVKRADGSCLNGMGVTISPGATNVCNPTYGISIGRGGKFQFKSGTWHNITQIVRVNSKGKAKRDGFLSVYLDGKQVIKATNLVFLKSGYDPSTTAPNHLVKLMFSSFFGGHTKDYATPTKQWIDWRGFKMTTSATNIWK</sequence>
<dbReference type="InterPro" id="IPR048958">
    <property type="entry name" value="Polysacc_lyase_14"/>
</dbReference>
<proteinExistence type="predicted"/>
<organism evidence="2 3">
    <name type="scientific">Dissophora globulifera</name>
    <dbReference type="NCBI Taxonomy" id="979702"/>
    <lineage>
        <taxon>Eukaryota</taxon>
        <taxon>Fungi</taxon>
        <taxon>Fungi incertae sedis</taxon>
        <taxon>Mucoromycota</taxon>
        <taxon>Mortierellomycotina</taxon>
        <taxon>Mortierellomycetes</taxon>
        <taxon>Mortierellales</taxon>
        <taxon>Mortierellaceae</taxon>
        <taxon>Dissophora</taxon>
    </lineage>
</organism>
<dbReference type="EMBL" id="JAAAIP010000859">
    <property type="protein sequence ID" value="KAG0311988.1"/>
    <property type="molecule type" value="Genomic_DNA"/>
</dbReference>
<evidence type="ECO:0000259" key="1">
    <source>
        <dbReference type="Pfam" id="PF21294"/>
    </source>
</evidence>
<dbReference type="PANTHER" id="PTHR40124:SF1">
    <property type="entry name" value="DISAGGREGATASE RELATED REPEAT PROTEIN"/>
    <property type="match status" value="1"/>
</dbReference>
<evidence type="ECO:0000313" key="2">
    <source>
        <dbReference type="EMBL" id="KAG0311988.1"/>
    </source>
</evidence>
<dbReference type="Gene3D" id="2.60.120.200">
    <property type="match status" value="2"/>
</dbReference>
<comment type="caution">
    <text evidence="2">The sequence shown here is derived from an EMBL/GenBank/DDBJ whole genome shotgun (WGS) entry which is preliminary data.</text>
</comment>
<dbReference type="Proteomes" id="UP000738325">
    <property type="component" value="Unassembled WGS sequence"/>
</dbReference>
<feature type="domain" description="Polysaccharide lyase 14" evidence="1">
    <location>
        <begin position="212"/>
        <end position="319"/>
    </location>
</feature>